<gene>
    <name evidence="7" type="ORF">ARMGADRAFT_939302</name>
</gene>
<sequence>MLTSALLFTFLCQFSLTVRAAPGPLDFDDLLNKAGNLLDKAGGIISAGAGDAFDDIFGASGSNATTSVSPSDLTAAFSRPAFFSRVAYCSSASVMTFSCGAPCDALVYSVKILATGGDGGLIPRSMIAHDNLTNSIVVAHQGTDPSSIISIANDVNLLLTPIDTESFPLAAQKNIQVHAGFLDTFLRTAPTVLSAVKYGISTTGATTVILTGHSLGATLATLDALMLNDALTHISIQTITFGSPRIGNQAFADFVDASFSNGSYVRMTNEADPVPHVPPTFHVHPQGEVHLGEEGAMACEGQENESVGCADGVGLTASTDSIVGPYFDGISFGQDQCLI</sequence>
<keyword evidence="8" id="KW-1185">Reference proteome</keyword>
<name>A0A2H3CZ64_ARMGA</name>
<dbReference type="Pfam" id="PF01764">
    <property type="entry name" value="Lipase_3"/>
    <property type="match status" value="1"/>
</dbReference>
<keyword evidence="7" id="KW-0378">Hydrolase</keyword>
<dbReference type="SUPFAM" id="SSF53474">
    <property type="entry name" value="alpha/beta-Hydrolases"/>
    <property type="match status" value="1"/>
</dbReference>
<dbReference type="InterPro" id="IPR002921">
    <property type="entry name" value="Fungal_lipase-type"/>
</dbReference>
<dbReference type="PANTHER" id="PTHR45856">
    <property type="entry name" value="ALPHA/BETA-HYDROLASES SUPERFAMILY PROTEIN"/>
    <property type="match status" value="1"/>
</dbReference>
<dbReference type="Proteomes" id="UP000217790">
    <property type="component" value="Unassembled WGS sequence"/>
</dbReference>
<evidence type="ECO:0000256" key="3">
    <source>
        <dbReference type="ARBA" id="ARBA00047591"/>
    </source>
</evidence>
<dbReference type="AlphaFoldDB" id="A0A2H3CZ64"/>
<organism evidence="7 8">
    <name type="scientific">Armillaria gallica</name>
    <name type="common">Bulbous honey fungus</name>
    <name type="synonym">Armillaria bulbosa</name>
    <dbReference type="NCBI Taxonomy" id="47427"/>
    <lineage>
        <taxon>Eukaryota</taxon>
        <taxon>Fungi</taxon>
        <taxon>Dikarya</taxon>
        <taxon>Basidiomycota</taxon>
        <taxon>Agaricomycotina</taxon>
        <taxon>Agaricomycetes</taxon>
        <taxon>Agaricomycetidae</taxon>
        <taxon>Agaricales</taxon>
        <taxon>Marasmiineae</taxon>
        <taxon>Physalacriaceae</taxon>
        <taxon>Armillaria</taxon>
    </lineage>
</organism>
<dbReference type="PANTHER" id="PTHR45856:SF25">
    <property type="entry name" value="FUNGAL LIPASE-LIKE DOMAIN-CONTAINING PROTEIN"/>
    <property type="match status" value="1"/>
</dbReference>
<dbReference type="OMA" id="EGAMACE"/>
<comment type="catalytic activity">
    <reaction evidence="4">
        <text>a monoacylglycerol + H2O = glycerol + a fatty acid + H(+)</text>
        <dbReference type="Rhea" id="RHEA:15245"/>
        <dbReference type="ChEBI" id="CHEBI:15377"/>
        <dbReference type="ChEBI" id="CHEBI:15378"/>
        <dbReference type="ChEBI" id="CHEBI:17408"/>
        <dbReference type="ChEBI" id="CHEBI:17754"/>
        <dbReference type="ChEBI" id="CHEBI:28868"/>
    </reaction>
</comment>
<dbReference type="CDD" id="cd00519">
    <property type="entry name" value="Lipase_3"/>
    <property type="match status" value="1"/>
</dbReference>
<evidence type="ECO:0000256" key="2">
    <source>
        <dbReference type="ARBA" id="ARBA00043996"/>
    </source>
</evidence>
<keyword evidence="5" id="KW-0732">Signal</keyword>
<comment type="catalytic activity">
    <reaction evidence="3">
        <text>a diacylglycerol + H2O = a monoacylglycerol + a fatty acid + H(+)</text>
        <dbReference type="Rhea" id="RHEA:32731"/>
        <dbReference type="ChEBI" id="CHEBI:15377"/>
        <dbReference type="ChEBI" id="CHEBI:15378"/>
        <dbReference type="ChEBI" id="CHEBI:17408"/>
        <dbReference type="ChEBI" id="CHEBI:18035"/>
        <dbReference type="ChEBI" id="CHEBI:28868"/>
    </reaction>
</comment>
<reference evidence="8" key="1">
    <citation type="journal article" date="2017" name="Nat. Ecol. Evol.">
        <title>Genome expansion and lineage-specific genetic innovations in the forest pathogenic fungi Armillaria.</title>
        <authorList>
            <person name="Sipos G."/>
            <person name="Prasanna A.N."/>
            <person name="Walter M.C."/>
            <person name="O'Connor E."/>
            <person name="Balint B."/>
            <person name="Krizsan K."/>
            <person name="Kiss B."/>
            <person name="Hess J."/>
            <person name="Varga T."/>
            <person name="Slot J."/>
            <person name="Riley R."/>
            <person name="Boka B."/>
            <person name="Rigling D."/>
            <person name="Barry K."/>
            <person name="Lee J."/>
            <person name="Mihaltcheva S."/>
            <person name="LaButti K."/>
            <person name="Lipzen A."/>
            <person name="Waldron R."/>
            <person name="Moloney N.M."/>
            <person name="Sperisen C."/>
            <person name="Kredics L."/>
            <person name="Vagvoelgyi C."/>
            <person name="Patrignani A."/>
            <person name="Fitzpatrick D."/>
            <person name="Nagy I."/>
            <person name="Doyle S."/>
            <person name="Anderson J.B."/>
            <person name="Grigoriev I.V."/>
            <person name="Gueldener U."/>
            <person name="Muensterkoetter M."/>
            <person name="Nagy L.G."/>
        </authorList>
    </citation>
    <scope>NUCLEOTIDE SEQUENCE [LARGE SCALE GENOMIC DNA]</scope>
    <source>
        <strain evidence="8">Ar21-2</strain>
    </source>
</reference>
<accession>A0A2H3CZ64</accession>
<proteinExistence type="inferred from homology"/>
<dbReference type="GO" id="GO:0006629">
    <property type="term" value="P:lipid metabolic process"/>
    <property type="evidence" value="ECO:0007669"/>
    <property type="project" value="InterPro"/>
</dbReference>
<feature type="chain" id="PRO_5013924319" evidence="5">
    <location>
        <begin position="21"/>
        <end position="339"/>
    </location>
</feature>
<dbReference type="InParanoid" id="A0A2H3CZ64"/>
<keyword evidence="1" id="KW-1015">Disulfide bond</keyword>
<evidence type="ECO:0000313" key="7">
    <source>
        <dbReference type="EMBL" id="PBK87110.1"/>
    </source>
</evidence>
<evidence type="ECO:0000256" key="5">
    <source>
        <dbReference type="SAM" id="SignalP"/>
    </source>
</evidence>
<dbReference type="Gene3D" id="3.40.50.1820">
    <property type="entry name" value="alpha/beta hydrolase"/>
    <property type="match status" value="1"/>
</dbReference>
<evidence type="ECO:0000259" key="6">
    <source>
        <dbReference type="Pfam" id="PF01764"/>
    </source>
</evidence>
<dbReference type="GO" id="GO:0016787">
    <property type="term" value="F:hydrolase activity"/>
    <property type="evidence" value="ECO:0007669"/>
    <property type="project" value="UniProtKB-KW"/>
</dbReference>
<evidence type="ECO:0000256" key="4">
    <source>
        <dbReference type="ARBA" id="ARBA00048461"/>
    </source>
</evidence>
<dbReference type="STRING" id="47427.A0A2H3CZ64"/>
<feature type="domain" description="Fungal lipase-type" evidence="6">
    <location>
        <begin position="137"/>
        <end position="280"/>
    </location>
</feature>
<evidence type="ECO:0000256" key="1">
    <source>
        <dbReference type="ARBA" id="ARBA00023157"/>
    </source>
</evidence>
<dbReference type="InterPro" id="IPR051218">
    <property type="entry name" value="Sec_MonoDiacylglyc_Lipase"/>
</dbReference>
<dbReference type="OrthoDB" id="426718at2759"/>
<comment type="similarity">
    <text evidence="2">Belongs to the AB hydrolase superfamily. Lipase family. Class 3 subfamily.</text>
</comment>
<dbReference type="EMBL" id="KZ293680">
    <property type="protein sequence ID" value="PBK87110.1"/>
    <property type="molecule type" value="Genomic_DNA"/>
</dbReference>
<evidence type="ECO:0000313" key="8">
    <source>
        <dbReference type="Proteomes" id="UP000217790"/>
    </source>
</evidence>
<dbReference type="InterPro" id="IPR029058">
    <property type="entry name" value="AB_hydrolase_fold"/>
</dbReference>
<protein>
    <submittedName>
        <fullName evidence="7">Alpha/beta-hydrolase</fullName>
    </submittedName>
</protein>
<feature type="signal peptide" evidence="5">
    <location>
        <begin position="1"/>
        <end position="20"/>
    </location>
</feature>